<accession>A0A2S5DME3</accession>
<evidence type="ECO:0000313" key="2">
    <source>
        <dbReference type="Proteomes" id="UP000238655"/>
    </source>
</evidence>
<proteinExistence type="predicted"/>
<comment type="caution">
    <text evidence="1">The sequence shown here is derived from an EMBL/GenBank/DDBJ whole genome shotgun (WGS) entry which is preliminary data.</text>
</comment>
<dbReference type="Proteomes" id="UP000238655">
    <property type="component" value="Unassembled WGS sequence"/>
</dbReference>
<gene>
    <name evidence="1" type="ORF">C3743_40480</name>
</gene>
<dbReference type="EMBL" id="PQVP01000006">
    <property type="protein sequence ID" value="POZ80252.1"/>
    <property type="molecule type" value="Genomic_DNA"/>
</dbReference>
<name>A0A2S5DME3_9BURK</name>
<protein>
    <submittedName>
        <fullName evidence="1">Uncharacterized protein</fullName>
    </submittedName>
</protein>
<evidence type="ECO:0000313" key="1">
    <source>
        <dbReference type="EMBL" id="POZ80252.1"/>
    </source>
</evidence>
<dbReference type="AlphaFoldDB" id="A0A2S5DME3"/>
<organism evidence="1 2">
    <name type="scientific">Burkholderia contaminans</name>
    <dbReference type="NCBI Taxonomy" id="488447"/>
    <lineage>
        <taxon>Bacteria</taxon>
        <taxon>Pseudomonadati</taxon>
        <taxon>Pseudomonadota</taxon>
        <taxon>Betaproteobacteria</taxon>
        <taxon>Burkholderiales</taxon>
        <taxon>Burkholderiaceae</taxon>
        <taxon>Burkholderia</taxon>
        <taxon>Burkholderia cepacia complex</taxon>
    </lineage>
</organism>
<reference evidence="1 2" key="1">
    <citation type="submission" date="2018-01" db="EMBL/GenBank/DDBJ databases">
        <title>Successful Treatment of Persistent Burkholderia cepacia Bacteremia with Ceftazidime-Avibactam.</title>
        <authorList>
            <person name="Tamma P."/>
            <person name="Fan Y."/>
            <person name="Bergman Y."/>
            <person name="Sick-Samuels A."/>
            <person name="Hsu A."/>
            <person name="Timp W."/>
            <person name="Simner P."/>
        </authorList>
    </citation>
    <scope>NUCLEOTIDE SEQUENCE [LARGE SCALE GENOMIC DNA]</scope>
    <source>
        <strain evidence="1 2">170816</strain>
    </source>
</reference>
<sequence length="168" mass="18518">MMTNADMNGFDMQQINALRVGGDSQSAVGAIRAAQVRIAAERGWCEGVDLRNWDALHTVMQAIRERDALIDELRKMAVAAANLSALLPVLLDAQTLLVNIETGAQISLRESEVRREWVQQIANWPYLKSWFKRCAEAVACARAFHTAAAVADKKINEQAIRVNGEVSA</sequence>